<name>A0ACC1JN34_9FUNG</name>
<keyword evidence="2" id="KW-1185">Reference proteome</keyword>
<comment type="caution">
    <text evidence="1">The sequence shown here is derived from an EMBL/GenBank/DDBJ whole genome shotgun (WGS) entry which is preliminary data.</text>
</comment>
<reference evidence="1" key="1">
    <citation type="submission" date="2022-07" db="EMBL/GenBank/DDBJ databases">
        <title>Phylogenomic reconstructions and comparative analyses of Kickxellomycotina fungi.</title>
        <authorList>
            <person name="Reynolds N.K."/>
            <person name="Stajich J.E."/>
            <person name="Barry K."/>
            <person name="Grigoriev I.V."/>
            <person name="Crous P."/>
            <person name="Smith M.E."/>
        </authorList>
    </citation>
    <scope>NUCLEOTIDE SEQUENCE</scope>
    <source>
        <strain evidence="1">CBS 109366</strain>
    </source>
</reference>
<gene>
    <name evidence="1" type="ORF">IWQ57_005477</name>
</gene>
<protein>
    <submittedName>
        <fullName evidence="1">Uncharacterized protein</fullName>
    </submittedName>
</protein>
<sequence>MDSTGDTAKAGVGGARAFDNQVAGHGGMLAVEGGEMVIKPLCQREQLFYEGAAQWPELRSFMPTYFGKLHRGGPEDGGDGDEYLCLENVVHGFEQPCIMDVKIGRRTWDLDATEEKRARAMEKVAARTAGTIGLAICGMKLDGEPAADRDWCRQLTEITLPAAIARFFAPAAANVSTDHRAYIIGQFILEAEELLAAVEEAEVRMYGSSLLFVYDASRARSEQVLAGGGGGLLDLRMIDFAHSHWLPGRGRDDNYIDGLRNVLRLLRSLLDG</sequence>
<dbReference type="EMBL" id="JANBUJ010002656">
    <property type="protein sequence ID" value="KAJ2763697.1"/>
    <property type="molecule type" value="Genomic_DNA"/>
</dbReference>
<evidence type="ECO:0000313" key="2">
    <source>
        <dbReference type="Proteomes" id="UP001140234"/>
    </source>
</evidence>
<organism evidence="1 2">
    <name type="scientific">Coemansia nantahalensis</name>
    <dbReference type="NCBI Taxonomy" id="2789366"/>
    <lineage>
        <taxon>Eukaryota</taxon>
        <taxon>Fungi</taxon>
        <taxon>Fungi incertae sedis</taxon>
        <taxon>Zoopagomycota</taxon>
        <taxon>Kickxellomycotina</taxon>
        <taxon>Kickxellomycetes</taxon>
        <taxon>Kickxellales</taxon>
        <taxon>Kickxellaceae</taxon>
        <taxon>Coemansia</taxon>
    </lineage>
</organism>
<evidence type="ECO:0000313" key="1">
    <source>
        <dbReference type="EMBL" id="KAJ2763697.1"/>
    </source>
</evidence>
<dbReference type="Proteomes" id="UP001140234">
    <property type="component" value="Unassembled WGS sequence"/>
</dbReference>
<proteinExistence type="predicted"/>
<accession>A0ACC1JN34</accession>